<accession>A0ABS4G381</accession>
<evidence type="ECO:0000256" key="2">
    <source>
        <dbReference type="ARBA" id="ARBA00023125"/>
    </source>
</evidence>
<evidence type="ECO:0000313" key="6">
    <source>
        <dbReference type="EMBL" id="MBP1918932.1"/>
    </source>
</evidence>
<keyword evidence="1" id="KW-0805">Transcription regulation</keyword>
<dbReference type="PANTHER" id="PTHR43537">
    <property type="entry name" value="TRANSCRIPTIONAL REGULATOR, GNTR FAMILY"/>
    <property type="match status" value="1"/>
</dbReference>
<keyword evidence="4" id="KW-0175">Coiled coil</keyword>
<dbReference type="InterPro" id="IPR036390">
    <property type="entry name" value="WH_DNA-bd_sf"/>
</dbReference>
<keyword evidence="6" id="KW-0670">Pyruvate</keyword>
<proteinExistence type="predicted"/>
<dbReference type="Gene3D" id="1.20.120.530">
    <property type="entry name" value="GntR ligand-binding domain-like"/>
    <property type="match status" value="1"/>
</dbReference>
<evidence type="ECO:0000259" key="5">
    <source>
        <dbReference type="PROSITE" id="PS50949"/>
    </source>
</evidence>
<reference evidence="6 7" key="1">
    <citation type="submission" date="2021-03" db="EMBL/GenBank/DDBJ databases">
        <title>Genomic Encyclopedia of Type Strains, Phase IV (KMG-IV): sequencing the most valuable type-strain genomes for metagenomic binning, comparative biology and taxonomic classification.</title>
        <authorList>
            <person name="Goeker M."/>
        </authorList>
    </citation>
    <scope>NUCLEOTIDE SEQUENCE [LARGE SCALE GENOMIC DNA]</scope>
    <source>
        <strain evidence="6 7">DSM 6139</strain>
    </source>
</reference>
<name>A0ABS4G381_9CLOT</name>
<dbReference type="RefSeq" id="WP_209459150.1">
    <property type="nucleotide sequence ID" value="NZ_JAGGKC010000009.1"/>
</dbReference>
<dbReference type="SMART" id="SM00895">
    <property type="entry name" value="FCD"/>
    <property type="match status" value="1"/>
</dbReference>
<dbReference type="CDD" id="cd07377">
    <property type="entry name" value="WHTH_GntR"/>
    <property type="match status" value="1"/>
</dbReference>
<sequence>MEIQKITKSSISDQVYDQLKKHIIEGIWVQGEKLPSENDLAKSFGVSRITIRQALSKLTTLGILETRTGEGSFIKELTPGIYVNEIIPYVYLGKDSMREVFEFRMIIEVGSAEMAAYKMTEEELLALEESVDRLESYSEDLEKYVDEDLEFHTIIAESTRNSLIMQMNSIVRDVMRETISSLTEKVGMGIGKKYHRLLLEALKERDGELAKELMKEHLLEAYGTYSQN</sequence>
<dbReference type="Proteomes" id="UP001519271">
    <property type="component" value="Unassembled WGS sequence"/>
</dbReference>
<organism evidence="6 7">
    <name type="scientific">Youngiibacter multivorans</name>
    <dbReference type="NCBI Taxonomy" id="937251"/>
    <lineage>
        <taxon>Bacteria</taxon>
        <taxon>Bacillati</taxon>
        <taxon>Bacillota</taxon>
        <taxon>Clostridia</taxon>
        <taxon>Eubacteriales</taxon>
        <taxon>Clostridiaceae</taxon>
        <taxon>Youngiibacter</taxon>
    </lineage>
</organism>
<dbReference type="PANTHER" id="PTHR43537:SF5">
    <property type="entry name" value="UXU OPERON TRANSCRIPTIONAL REGULATOR"/>
    <property type="match status" value="1"/>
</dbReference>
<dbReference type="SMART" id="SM00345">
    <property type="entry name" value="HTH_GNTR"/>
    <property type="match status" value="1"/>
</dbReference>
<comment type="caution">
    <text evidence="6">The sequence shown here is derived from an EMBL/GenBank/DDBJ whole genome shotgun (WGS) entry which is preliminary data.</text>
</comment>
<evidence type="ECO:0000313" key="7">
    <source>
        <dbReference type="Proteomes" id="UP001519271"/>
    </source>
</evidence>
<evidence type="ECO:0000256" key="4">
    <source>
        <dbReference type="SAM" id="Coils"/>
    </source>
</evidence>
<dbReference type="SUPFAM" id="SSF46785">
    <property type="entry name" value="Winged helix' DNA-binding domain"/>
    <property type="match status" value="1"/>
</dbReference>
<keyword evidence="3" id="KW-0804">Transcription</keyword>
<keyword evidence="2" id="KW-0238">DNA-binding</keyword>
<dbReference type="PROSITE" id="PS50949">
    <property type="entry name" value="HTH_GNTR"/>
    <property type="match status" value="1"/>
</dbReference>
<dbReference type="SUPFAM" id="SSF48008">
    <property type="entry name" value="GntR ligand-binding domain-like"/>
    <property type="match status" value="1"/>
</dbReference>
<dbReference type="InterPro" id="IPR036388">
    <property type="entry name" value="WH-like_DNA-bd_sf"/>
</dbReference>
<dbReference type="EMBL" id="JAGGKC010000009">
    <property type="protein sequence ID" value="MBP1918932.1"/>
    <property type="molecule type" value="Genomic_DNA"/>
</dbReference>
<dbReference type="InterPro" id="IPR011711">
    <property type="entry name" value="GntR_C"/>
</dbReference>
<evidence type="ECO:0000256" key="1">
    <source>
        <dbReference type="ARBA" id="ARBA00023015"/>
    </source>
</evidence>
<protein>
    <submittedName>
        <fullName evidence="6">GntR family transcriptional repressor for pyruvate dehydrogenase complex</fullName>
    </submittedName>
</protein>
<evidence type="ECO:0000256" key="3">
    <source>
        <dbReference type="ARBA" id="ARBA00023163"/>
    </source>
</evidence>
<feature type="coiled-coil region" evidence="4">
    <location>
        <begin position="117"/>
        <end position="147"/>
    </location>
</feature>
<dbReference type="Gene3D" id="1.10.10.10">
    <property type="entry name" value="Winged helix-like DNA-binding domain superfamily/Winged helix DNA-binding domain"/>
    <property type="match status" value="1"/>
</dbReference>
<dbReference type="InterPro" id="IPR000524">
    <property type="entry name" value="Tscrpt_reg_HTH_GntR"/>
</dbReference>
<dbReference type="PRINTS" id="PR00035">
    <property type="entry name" value="HTHGNTR"/>
</dbReference>
<feature type="domain" description="HTH gntR-type" evidence="5">
    <location>
        <begin position="9"/>
        <end position="77"/>
    </location>
</feature>
<keyword evidence="7" id="KW-1185">Reference proteome</keyword>
<gene>
    <name evidence="6" type="ORF">J2Z34_001412</name>
</gene>
<dbReference type="InterPro" id="IPR008920">
    <property type="entry name" value="TF_FadR/GntR_C"/>
</dbReference>
<dbReference type="Pfam" id="PF00392">
    <property type="entry name" value="GntR"/>
    <property type="match status" value="1"/>
</dbReference>
<dbReference type="Pfam" id="PF07729">
    <property type="entry name" value="FCD"/>
    <property type="match status" value="1"/>
</dbReference>